<dbReference type="PANTHER" id="PTHR35841">
    <property type="entry name" value="PHOSPHONATES-BINDING PERIPLASMIC PROTEIN"/>
    <property type="match status" value="1"/>
</dbReference>
<dbReference type="OrthoDB" id="5318791at2"/>
<dbReference type="AlphaFoldDB" id="A0A3M6QMH4"/>
<proteinExistence type="inferred from homology"/>
<dbReference type="InterPro" id="IPR005770">
    <property type="entry name" value="PhnD"/>
</dbReference>
<dbReference type="SUPFAM" id="SSF53850">
    <property type="entry name" value="Periplasmic binding protein-like II"/>
    <property type="match status" value="1"/>
</dbReference>
<dbReference type="PANTHER" id="PTHR35841:SF1">
    <property type="entry name" value="PHOSPHONATES-BINDING PERIPLASMIC PROTEIN"/>
    <property type="match status" value="1"/>
</dbReference>
<evidence type="ECO:0000256" key="1">
    <source>
        <dbReference type="ARBA" id="ARBA00007162"/>
    </source>
</evidence>
<sequence length="349" mass="38947">MPCARPIATLCRHLWRILRPQVLMLLTLSCAYAFDGANPPGRTGSQALSFGVLPLSGPLESRRDWQPLIDEMGTAIGQPIRMLSVTSYEALEAAIQRQEVDIAFLSGKMTLNAVTQHGMRVIAQVTRDDGLPGYRAVLLARRGGPVTRENLYESPGRWRLARGSDLSMSGYVVPHLQLFLPHGIQPERYFLSETIATHQDNALAVANGEADLATNNTADLERFRSRFPAEYEQLEVLWESELIPHAQIVVRSQLPSTLRHSIARFLLHYGQSPTPESERQRKVLQQLHGFAGFLPADGQSLESTASINHALARQSALKSQWVSTQALQERLRRLDDAHQALLQQLRSEP</sequence>
<organism evidence="4 5">
    <name type="scientific">Corticibacter populi</name>
    <dbReference type="NCBI Taxonomy" id="1550736"/>
    <lineage>
        <taxon>Bacteria</taxon>
        <taxon>Pseudomonadati</taxon>
        <taxon>Pseudomonadota</taxon>
        <taxon>Betaproteobacteria</taxon>
        <taxon>Burkholderiales</taxon>
        <taxon>Comamonadaceae</taxon>
        <taxon>Corticibacter</taxon>
    </lineage>
</organism>
<feature type="signal peptide" evidence="3">
    <location>
        <begin position="1"/>
        <end position="33"/>
    </location>
</feature>
<dbReference type="RefSeq" id="WP_122231044.1">
    <property type="nucleotide sequence ID" value="NZ_RDQO01000005.1"/>
</dbReference>
<reference evidence="4 5" key="1">
    <citation type="submission" date="2018-10" db="EMBL/GenBank/DDBJ databases">
        <title>Draft genome of Cortibacter populi DSM10536.</title>
        <authorList>
            <person name="Bernier A.-M."/>
            <person name="Bernard K."/>
        </authorList>
    </citation>
    <scope>NUCLEOTIDE SEQUENCE [LARGE SCALE GENOMIC DNA]</scope>
    <source>
        <strain evidence="4 5">DSM 105136</strain>
    </source>
</reference>
<comment type="similarity">
    <text evidence="1">Belongs to the phosphate/phosphite/phosphonate binding protein family.</text>
</comment>
<keyword evidence="5" id="KW-1185">Reference proteome</keyword>
<evidence type="ECO:0000313" key="5">
    <source>
        <dbReference type="Proteomes" id="UP000278006"/>
    </source>
</evidence>
<evidence type="ECO:0000313" key="4">
    <source>
        <dbReference type="EMBL" id="RMX04246.1"/>
    </source>
</evidence>
<accession>A0A3M6QMH4</accession>
<dbReference type="Gene3D" id="3.40.190.10">
    <property type="entry name" value="Periplasmic binding protein-like II"/>
    <property type="match status" value="2"/>
</dbReference>
<comment type="caution">
    <text evidence="4">The sequence shown here is derived from an EMBL/GenBank/DDBJ whole genome shotgun (WGS) entry which is preliminary data.</text>
</comment>
<dbReference type="EMBL" id="RDQO01000005">
    <property type="protein sequence ID" value="RMX04246.1"/>
    <property type="molecule type" value="Genomic_DNA"/>
</dbReference>
<protein>
    <submittedName>
        <fullName evidence="4">Phosphate/phosphite/phosphonate ABC transporter substrate-binding protein</fullName>
    </submittedName>
</protein>
<keyword evidence="2 3" id="KW-0732">Signal</keyword>
<dbReference type="GO" id="GO:0055085">
    <property type="term" value="P:transmembrane transport"/>
    <property type="evidence" value="ECO:0007669"/>
    <property type="project" value="InterPro"/>
</dbReference>
<dbReference type="Proteomes" id="UP000278006">
    <property type="component" value="Unassembled WGS sequence"/>
</dbReference>
<dbReference type="NCBIfam" id="TIGR01098">
    <property type="entry name" value="3A0109s03R"/>
    <property type="match status" value="1"/>
</dbReference>
<dbReference type="PROSITE" id="PS51257">
    <property type="entry name" value="PROKAR_LIPOPROTEIN"/>
    <property type="match status" value="1"/>
</dbReference>
<dbReference type="GO" id="GO:0043190">
    <property type="term" value="C:ATP-binding cassette (ABC) transporter complex"/>
    <property type="evidence" value="ECO:0007669"/>
    <property type="project" value="InterPro"/>
</dbReference>
<feature type="chain" id="PRO_5017945566" evidence="3">
    <location>
        <begin position="34"/>
        <end position="349"/>
    </location>
</feature>
<name>A0A3M6QMH4_9BURK</name>
<dbReference type="Pfam" id="PF12974">
    <property type="entry name" value="Phosphonate-bd"/>
    <property type="match status" value="1"/>
</dbReference>
<gene>
    <name evidence="4" type="ORF">D8I35_15780</name>
</gene>
<evidence type="ECO:0000256" key="3">
    <source>
        <dbReference type="SAM" id="SignalP"/>
    </source>
</evidence>
<evidence type="ECO:0000256" key="2">
    <source>
        <dbReference type="ARBA" id="ARBA00022729"/>
    </source>
</evidence>